<dbReference type="EMBL" id="VBAI01000006">
    <property type="protein sequence ID" value="TMJ13503.1"/>
    <property type="molecule type" value="Genomic_DNA"/>
</dbReference>
<dbReference type="PANTHER" id="PTHR45947">
    <property type="entry name" value="SULFOQUINOVOSYL TRANSFERASE SQD2"/>
    <property type="match status" value="1"/>
</dbReference>
<proteinExistence type="predicted"/>
<dbReference type="SUPFAM" id="SSF53756">
    <property type="entry name" value="UDP-Glycosyltransferase/glycogen phosphorylase"/>
    <property type="match status" value="1"/>
</dbReference>
<dbReference type="Proteomes" id="UP000315217">
    <property type="component" value="Unassembled WGS sequence"/>
</dbReference>
<evidence type="ECO:0000313" key="3">
    <source>
        <dbReference type="EMBL" id="TMJ06128.1"/>
    </source>
</evidence>
<evidence type="ECO:0000313" key="6">
    <source>
        <dbReference type="Proteomes" id="UP000318661"/>
    </source>
</evidence>
<dbReference type="AlphaFoldDB" id="A0A537LZQ5"/>
<dbReference type="Gene3D" id="3.40.50.2000">
    <property type="entry name" value="Glycogen Phosphorylase B"/>
    <property type="match status" value="2"/>
</dbReference>
<dbReference type="InterPro" id="IPR001296">
    <property type="entry name" value="Glyco_trans_1"/>
</dbReference>
<dbReference type="InterPro" id="IPR050194">
    <property type="entry name" value="Glycosyltransferase_grp1"/>
</dbReference>
<reference evidence="5 6" key="1">
    <citation type="journal article" date="2019" name="Nat. Microbiol.">
        <title>Mediterranean grassland soil C-N compound turnover is dependent on rainfall and depth, and is mediated by genomically divergent microorganisms.</title>
        <authorList>
            <person name="Diamond S."/>
            <person name="Andeer P.F."/>
            <person name="Li Z."/>
            <person name="Crits-Christoph A."/>
            <person name="Burstein D."/>
            <person name="Anantharaman K."/>
            <person name="Lane K.R."/>
            <person name="Thomas B.C."/>
            <person name="Pan C."/>
            <person name="Northen T.R."/>
            <person name="Banfield J.F."/>
        </authorList>
    </citation>
    <scope>NUCLEOTIDE SEQUENCE [LARGE SCALE GENOMIC DNA]</scope>
    <source>
        <strain evidence="4">NP_1</strain>
        <strain evidence="3">NP_2</strain>
    </source>
</reference>
<dbReference type="Pfam" id="PF00534">
    <property type="entry name" value="Glycos_transf_1"/>
    <property type="match status" value="1"/>
</dbReference>
<dbReference type="CDD" id="cd03801">
    <property type="entry name" value="GT4_PimA-like"/>
    <property type="match status" value="1"/>
</dbReference>
<keyword evidence="4" id="KW-0808">Transferase</keyword>
<evidence type="ECO:0000313" key="5">
    <source>
        <dbReference type="Proteomes" id="UP000315217"/>
    </source>
</evidence>
<evidence type="ECO:0000259" key="1">
    <source>
        <dbReference type="Pfam" id="PF00534"/>
    </source>
</evidence>
<sequence length="370" mass="40877">MSTPTVALIAPSMEILGGHAVQVRALAHGLQRDGYDVLFIPINPPCPPGLRWLRGVRYARTALNEALYVPTLLRLRGREVAHIFSASYWSFVLSPLPAMLAARSFGTRVVLHYHSGEAADHLARWGLLVHPWLRLADEIVVPSEYLQDVFARHGYRTRVIRNIVDTARFVYRERHPLRPALLSTRNLEPHYGVEYTLRAFARVRARHPEATLTVAGYGSEEGRLRRLAAALGIDGARFLGRVEPEAMPGLYQEGDIFMNSSLIDNQPVSVLEAFAAGLPVISTATGDLGALVRDGETGLIVPPANPAALADAVTRLLDDRELAVTIARRAREEVQGYTWAHVRSQWSAVYQGTAAQARQRTNGPHRRGAC</sequence>
<dbReference type="InterPro" id="IPR028098">
    <property type="entry name" value="Glyco_trans_4-like_N"/>
</dbReference>
<dbReference type="EMBL" id="VBAJ01000235">
    <property type="protein sequence ID" value="TMJ06128.1"/>
    <property type="molecule type" value="Genomic_DNA"/>
</dbReference>
<dbReference type="Pfam" id="PF13439">
    <property type="entry name" value="Glyco_transf_4"/>
    <property type="match status" value="1"/>
</dbReference>
<accession>A0A537LZQ5</accession>
<dbReference type="PANTHER" id="PTHR45947:SF3">
    <property type="entry name" value="SULFOQUINOVOSYL TRANSFERASE SQD2"/>
    <property type="match status" value="1"/>
</dbReference>
<name>A0A537LZQ5_9BACT</name>
<comment type="caution">
    <text evidence="4">The sequence shown here is derived from an EMBL/GenBank/DDBJ whole genome shotgun (WGS) entry which is preliminary data.</text>
</comment>
<protein>
    <submittedName>
        <fullName evidence="4">Glycosyltransferase family 4 protein</fullName>
    </submittedName>
</protein>
<feature type="domain" description="Glycosyl transferase family 1" evidence="1">
    <location>
        <begin position="179"/>
        <end position="332"/>
    </location>
</feature>
<evidence type="ECO:0000313" key="4">
    <source>
        <dbReference type="EMBL" id="TMJ13503.1"/>
    </source>
</evidence>
<dbReference type="Proteomes" id="UP000318661">
    <property type="component" value="Unassembled WGS sequence"/>
</dbReference>
<organism evidence="4 5">
    <name type="scientific">Candidatus Segetimicrobium genomatis</name>
    <dbReference type="NCBI Taxonomy" id="2569760"/>
    <lineage>
        <taxon>Bacteria</taxon>
        <taxon>Bacillati</taxon>
        <taxon>Candidatus Sysuimicrobiota</taxon>
        <taxon>Candidatus Sysuimicrobiia</taxon>
        <taxon>Candidatus Sysuimicrobiales</taxon>
        <taxon>Candidatus Segetimicrobiaceae</taxon>
        <taxon>Candidatus Segetimicrobium</taxon>
    </lineage>
</organism>
<gene>
    <name evidence="4" type="ORF">E6G98_00175</name>
    <name evidence="3" type="ORF">E6G99_09145</name>
</gene>
<dbReference type="GO" id="GO:0016758">
    <property type="term" value="F:hexosyltransferase activity"/>
    <property type="evidence" value="ECO:0007669"/>
    <property type="project" value="TreeGrafter"/>
</dbReference>
<evidence type="ECO:0000259" key="2">
    <source>
        <dbReference type="Pfam" id="PF13439"/>
    </source>
</evidence>
<feature type="domain" description="Glycosyltransferase subfamily 4-like N-terminal" evidence="2">
    <location>
        <begin position="17"/>
        <end position="168"/>
    </location>
</feature>